<organism evidence="1 2">
    <name type="scientific">Ajellomyces capsulatus (strain G186AR / H82 / ATCC MYA-2454 / RMSCC 2432)</name>
    <name type="common">Darling's disease fungus</name>
    <name type="synonym">Histoplasma capsulatum</name>
    <dbReference type="NCBI Taxonomy" id="447093"/>
    <lineage>
        <taxon>Eukaryota</taxon>
        <taxon>Fungi</taxon>
        <taxon>Dikarya</taxon>
        <taxon>Ascomycota</taxon>
        <taxon>Pezizomycotina</taxon>
        <taxon>Eurotiomycetes</taxon>
        <taxon>Eurotiomycetidae</taxon>
        <taxon>Onygenales</taxon>
        <taxon>Ajellomycetaceae</taxon>
        <taxon>Histoplasma</taxon>
    </lineage>
</organism>
<name>C0NEL4_AJECG</name>
<dbReference type="Proteomes" id="UP000001631">
    <property type="component" value="Unassembled WGS sequence"/>
</dbReference>
<dbReference type="InParanoid" id="C0NEL4"/>
<evidence type="ECO:0000313" key="2">
    <source>
        <dbReference type="Proteomes" id="UP000001631"/>
    </source>
</evidence>
<dbReference type="GeneID" id="69034347"/>
<keyword evidence="2" id="KW-1185">Reference proteome</keyword>
<dbReference type="HOGENOM" id="CLU_1906157_0_0_1"/>
<evidence type="ECO:0000313" key="1">
    <source>
        <dbReference type="EMBL" id="EEH09685.1"/>
    </source>
</evidence>
<reference evidence="1" key="1">
    <citation type="submission" date="2009-02" db="EMBL/GenBank/DDBJ databases">
        <title>The Genome Sequence of Ajellomyces capsulatus strain G186AR.</title>
        <authorList>
            <consortium name="The Broad Institute Genome Sequencing Platform"/>
            <person name="Champion M."/>
            <person name="Cuomo C."/>
            <person name="Ma L.-J."/>
            <person name="Henn M.R."/>
            <person name="Sil A."/>
            <person name="Goldman B."/>
            <person name="Young S.K."/>
            <person name="Kodira C.D."/>
            <person name="Zeng Q."/>
            <person name="Koehrsen M."/>
            <person name="Alvarado L."/>
            <person name="Berlin A."/>
            <person name="Borenstein D."/>
            <person name="Chen Z."/>
            <person name="Engels R."/>
            <person name="Freedman E."/>
            <person name="Gellesch M."/>
            <person name="Goldberg J."/>
            <person name="Griggs A."/>
            <person name="Gujja S."/>
            <person name="Heiman D."/>
            <person name="Hepburn T."/>
            <person name="Howarth C."/>
            <person name="Jen D."/>
            <person name="Larson L."/>
            <person name="Lewis B."/>
            <person name="Mehta T."/>
            <person name="Park D."/>
            <person name="Pearson M."/>
            <person name="Roberts A."/>
            <person name="Saif S."/>
            <person name="Shea T."/>
            <person name="Shenoy N."/>
            <person name="Sisk P."/>
            <person name="Stolte C."/>
            <person name="Sykes S."/>
            <person name="Walk T."/>
            <person name="White J."/>
            <person name="Yandava C."/>
            <person name="Klein B."/>
            <person name="McEwen J.G."/>
            <person name="Puccia R."/>
            <person name="Goldman G.H."/>
            <person name="Felipe M.S."/>
            <person name="Nino-Vega G."/>
            <person name="San-Blas G."/>
            <person name="Taylor J."/>
            <person name="Mendoza L."/>
            <person name="Galagan J."/>
            <person name="Nusbaum C."/>
            <person name="Birren B."/>
        </authorList>
    </citation>
    <scope>NUCLEOTIDE SEQUENCE</scope>
    <source>
        <strain evidence="1">G186AR</strain>
    </source>
</reference>
<dbReference type="AlphaFoldDB" id="C0NEL4"/>
<dbReference type="RefSeq" id="XP_045290166.1">
    <property type="nucleotide sequence ID" value="XM_045428380.1"/>
</dbReference>
<protein>
    <submittedName>
        <fullName evidence="1">Uncharacterized protein</fullName>
    </submittedName>
</protein>
<sequence length="149" mass="17070">MLSMRLTERWQAAEFWGLASAEESTNNEPTNNASSQLYFPLNHGNKGTKAPSIAGRMGNYRLRIIPGLRDKSAKSAMHRPVGSREAEMSSNFWLMLVVVQYTKRYIQAYTHRRKRLLPEERLHRDNLAVWADLVKHVATAEMTAGEILR</sequence>
<dbReference type="EMBL" id="GG663364">
    <property type="protein sequence ID" value="EEH09685.1"/>
    <property type="molecule type" value="Genomic_DNA"/>
</dbReference>
<gene>
    <name evidence="1" type="ORF">HCBG_01330</name>
</gene>
<accession>C0NEL4</accession>
<proteinExistence type="predicted"/>